<dbReference type="Proteomes" id="UP000598297">
    <property type="component" value="Unassembled WGS sequence"/>
</dbReference>
<evidence type="ECO:0000313" key="3">
    <source>
        <dbReference type="Proteomes" id="UP000598297"/>
    </source>
</evidence>
<dbReference type="RefSeq" id="WP_161697927.1">
    <property type="nucleotide sequence ID" value="NZ_JAAAHS010000098.1"/>
</dbReference>
<keyword evidence="1" id="KW-0472">Membrane</keyword>
<protein>
    <submittedName>
        <fullName evidence="2">Uncharacterized protein</fullName>
    </submittedName>
</protein>
<keyword evidence="1" id="KW-1133">Transmembrane helix</keyword>
<reference evidence="2" key="1">
    <citation type="submission" date="2020-01" db="EMBL/GenBank/DDBJ databases">
        <title>Whole-genome analyses of novel actinobacteria.</title>
        <authorList>
            <person name="Sahin N."/>
        </authorList>
    </citation>
    <scope>NUCLEOTIDE SEQUENCE</scope>
    <source>
        <strain evidence="2">YC537</strain>
    </source>
</reference>
<evidence type="ECO:0000256" key="1">
    <source>
        <dbReference type="SAM" id="Phobius"/>
    </source>
</evidence>
<accession>A0A964UQ39</accession>
<dbReference type="AlphaFoldDB" id="A0A964UQ39"/>
<gene>
    <name evidence="2" type="ORF">GUY60_15050</name>
</gene>
<proteinExistence type="predicted"/>
<keyword evidence="3" id="KW-1185">Reference proteome</keyword>
<keyword evidence="1" id="KW-0812">Transmembrane</keyword>
<sequence length="199" mass="20937">MTHALLGRLGGAVFLIIGLLVSGYSAYEGVYAAGFAGTAGTLKVTSCESKFLHNSARRSRRGTDNVRCHGTFVAAEGKAARDREAYVDTRRGYPAGAVLDVQQGGPALSLTHLGSERDYVATDAKRAMRWFSGTFAGLAFLGLGIFCTASGYAPFGRSRISYDAAWEAAGRSALRPTVIGFLAVGLVGAGLCWLVSLFV</sequence>
<dbReference type="EMBL" id="JAAAHS010000098">
    <property type="protein sequence ID" value="NBE52722.1"/>
    <property type="molecule type" value="Genomic_DNA"/>
</dbReference>
<feature type="transmembrane region" description="Helical" evidence="1">
    <location>
        <begin position="6"/>
        <end position="27"/>
    </location>
</feature>
<evidence type="ECO:0000313" key="2">
    <source>
        <dbReference type="EMBL" id="NBE52722.1"/>
    </source>
</evidence>
<name>A0A964UQ39_9ACTN</name>
<organism evidence="2 3">
    <name type="scientific">Streptomyces boluensis</name>
    <dbReference type="NCBI Taxonomy" id="1775135"/>
    <lineage>
        <taxon>Bacteria</taxon>
        <taxon>Bacillati</taxon>
        <taxon>Actinomycetota</taxon>
        <taxon>Actinomycetes</taxon>
        <taxon>Kitasatosporales</taxon>
        <taxon>Streptomycetaceae</taxon>
        <taxon>Streptomyces</taxon>
    </lineage>
</organism>
<feature type="transmembrane region" description="Helical" evidence="1">
    <location>
        <begin position="135"/>
        <end position="153"/>
    </location>
</feature>
<feature type="transmembrane region" description="Helical" evidence="1">
    <location>
        <begin position="173"/>
        <end position="198"/>
    </location>
</feature>
<comment type="caution">
    <text evidence="2">The sequence shown here is derived from an EMBL/GenBank/DDBJ whole genome shotgun (WGS) entry which is preliminary data.</text>
</comment>
<dbReference type="OrthoDB" id="4185229at2"/>